<evidence type="ECO:0000256" key="4">
    <source>
        <dbReference type="ARBA" id="ARBA00012801"/>
    </source>
</evidence>
<feature type="signal peptide" evidence="9">
    <location>
        <begin position="1"/>
        <end position="30"/>
    </location>
</feature>
<dbReference type="UniPathway" id="UPA01068">
    <property type="reaction ID" value="UER00304"/>
</dbReference>
<dbReference type="SUPFAM" id="SSF50475">
    <property type="entry name" value="FMN-binding split barrel"/>
    <property type="match status" value="1"/>
</dbReference>
<dbReference type="Gene3D" id="3.40.50.10260">
    <property type="entry name" value="YjeF N-terminal domain"/>
    <property type="match status" value="1"/>
</dbReference>
<dbReference type="InterPro" id="IPR036652">
    <property type="entry name" value="YjeF_N_dom_sf"/>
</dbReference>
<keyword evidence="6" id="KW-0288">FMN</keyword>
<keyword evidence="5" id="KW-0285">Flavoprotein</keyword>
<dbReference type="PANTHER" id="PTHR10851:SF0">
    <property type="entry name" value="PYRIDOXINE-5'-PHOSPHATE OXIDASE"/>
    <property type="match status" value="1"/>
</dbReference>
<evidence type="ECO:0000256" key="1">
    <source>
        <dbReference type="ARBA" id="ARBA00001917"/>
    </source>
</evidence>
<evidence type="ECO:0000256" key="5">
    <source>
        <dbReference type="ARBA" id="ARBA00022630"/>
    </source>
</evidence>
<dbReference type="InterPro" id="IPR004443">
    <property type="entry name" value="YjeF_N_dom"/>
</dbReference>
<comment type="pathway">
    <text evidence="2">Cofactor metabolism; pyridoxal 5'-phosphate salvage; pyridoxal 5'-phosphate from pyridoxamine 5'-phosphate: step 1/1.</text>
</comment>
<evidence type="ECO:0000256" key="2">
    <source>
        <dbReference type="ARBA" id="ARBA00004738"/>
    </source>
</evidence>
<dbReference type="PANTHER" id="PTHR10851">
    <property type="entry name" value="PYRIDOXINE-5-PHOSPHATE OXIDASE"/>
    <property type="match status" value="1"/>
</dbReference>
<evidence type="ECO:0000256" key="9">
    <source>
        <dbReference type="SAM" id="SignalP"/>
    </source>
</evidence>
<dbReference type="SUPFAM" id="SSF64153">
    <property type="entry name" value="YjeF N-terminal domain-like"/>
    <property type="match status" value="1"/>
</dbReference>
<dbReference type="GO" id="GO:0008615">
    <property type="term" value="P:pyridoxine biosynthetic process"/>
    <property type="evidence" value="ECO:0007669"/>
    <property type="project" value="InterPro"/>
</dbReference>
<evidence type="ECO:0000256" key="6">
    <source>
        <dbReference type="ARBA" id="ARBA00022643"/>
    </source>
</evidence>
<accession>C6JRW5</accession>
<name>C6JRW5_SORBI</name>
<sequence length="320" mass="34362">MPPRPPLLASAARVVRLFLLLLLESSRVLGVGTDTEVGRGSGPGQDLRMLAVASRTRNKSATTVTLAMPFLLSAANASATTNSRPLSPYPRSQNNSRAHRLQLPARRLPSFPAAAPGAPFAPLPQRRGMASLAASAAAAAAAEVTHLTQRDAVEIDEQLMGPLGFSVDQLMELAGLSVAAALAEVYKLNEHARVLIICGPGNNGGDGLFLKWFDESVTAGLREPNAMALTTVNKEGKPSSRMVLLKGVDKQGFVWYTNYGSRKAHDLSENPTAALLFYWNDMNRQVRVEGSVEKVPEEESDKYFHSRPHGSQLGAIVSKQ</sequence>
<evidence type="ECO:0000259" key="10">
    <source>
        <dbReference type="PROSITE" id="PS51385"/>
    </source>
</evidence>
<feature type="chain" id="PRO_5002967743" description="pyridoxal 5'-phosphate synthase" evidence="9">
    <location>
        <begin position="31"/>
        <end position="320"/>
    </location>
</feature>
<dbReference type="InterPro" id="IPR012349">
    <property type="entry name" value="Split_barrel_FMN-bd"/>
</dbReference>
<dbReference type="GO" id="GO:0010181">
    <property type="term" value="F:FMN binding"/>
    <property type="evidence" value="ECO:0007669"/>
    <property type="project" value="InterPro"/>
</dbReference>
<dbReference type="Pfam" id="PF01243">
    <property type="entry name" value="PNPOx_N"/>
    <property type="match status" value="1"/>
</dbReference>
<dbReference type="InterPro" id="IPR000659">
    <property type="entry name" value="Pyridox_Oxase"/>
</dbReference>
<proteinExistence type="predicted"/>
<evidence type="ECO:0000256" key="3">
    <source>
        <dbReference type="ARBA" id="ARBA00005037"/>
    </source>
</evidence>
<organism evidence="11">
    <name type="scientific">Sorghum bicolor</name>
    <name type="common">Sorghum</name>
    <name type="synonym">Sorghum vulgare</name>
    <dbReference type="NCBI Taxonomy" id="4558"/>
    <lineage>
        <taxon>Eukaryota</taxon>
        <taxon>Viridiplantae</taxon>
        <taxon>Streptophyta</taxon>
        <taxon>Embryophyta</taxon>
        <taxon>Tracheophyta</taxon>
        <taxon>Spermatophyta</taxon>
        <taxon>Magnoliopsida</taxon>
        <taxon>Liliopsida</taxon>
        <taxon>Poales</taxon>
        <taxon>Poaceae</taxon>
        <taxon>PACMAD clade</taxon>
        <taxon>Panicoideae</taxon>
        <taxon>Andropogonodae</taxon>
        <taxon>Andropogoneae</taxon>
        <taxon>Sorghinae</taxon>
        <taxon>Sorghum</taxon>
    </lineage>
</organism>
<keyword evidence="9" id="KW-0732">Signal</keyword>
<dbReference type="GO" id="GO:0004733">
    <property type="term" value="F:pyridoxamine phosphate oxidase activity"/>
    <property type="evidence" value="ECO:0007669"/>
    <property type="project" value="UniProtKB-EC"/>
</dbReference>
<dbReference type="PROSITE" id="PS51385">
    <property type="entry name" value="YJEF_N"/>
    <property type="match status" value="1"/>
</dbReference>
<keyword evidence="7" id="KW-0560">Oxidoreductase</keyword>
<dbReference type="Gene3D" id="2.30.110.10">
    <property type="entry name" value="Electron Transport, Fmn-binding Protein, Chain A"/>
    <property type="match status" value="1"/>
</dbReference>
<evidence type="ECO:0000256" key="7">
    <source>
        <dbReference type="ARBA" id="ARBA00023002"/>
    </source>
</evidence>
<dbReference type="AlphaFoldDB" id="C6JRW5"/>
<feature type="region of interest" description="Disordered" evidence="8">
    <location>
        <begin position="297"/>
        <end position="320"/>
    </location>
</feature>
<comment type="cofactor">
    <cofactor evidence="1">
        <name>FMN</name>
        <dbReference type="ChEBI" id="CHEBI:58210"/>
    </cofactor>
</comment>
<dbReference type="HOGENOM" id="CLU_869896_0_0_1"/>
<feature type="domain" description="YjeF N-terminal" evidence="10">
    <location>
        <begin position="152"/>
        <end position="208"/>
    </location>
</feature>
<dbReference type="Pfam" id="PF03853">
    <property type="entry name" value="YjeF_N"/>
    <property type="match status" value="1"/>
</dbReference>
<dbReference type="NCBIfam" id="NF004231">
    <property type="entry name" value="PRK05679.1"/>
    <property type="match status" value="1"/>
</dbReference>
<protein>
    <recommendedName>
        <fullName evidence="4">pyridoxal 5'-phosphate synthase</fullName>
        <ecNumber evidence="4">1.4.3.5</ecNumber>
    </recommendedName>
</protein>
<reference evidence="11" key="1">
    <citation type="journal article" date="2009" name="Nature">
        <title>The Sorghum bicolor genome and the diversification of grasses.</title>
        <authorList>
            <person name="Paterson A.H."/>
            <person name="Bowers J.E."/>
            <person name="Bruggmann R."/>
            <person name="Dubchak I."/>
            <person name="Grimwood J."/>
            <person name="Gundlach H."/>
            <person name="Haberer G."/>
            <person name="Hellsten U."/>
            <person name="Mitros T."/>
            <person name="Poliakov A."/>
            <person name="Schmutz J."/>
            <person name="Spannagl M."/>
            <person name="Tang H."/>
            <person name="Wang X."/>
            <person name="Wicker T."/>
            <person name="Bharti A.K."/>
            <person name="Chapman J."/>
            <person name="Feltus F.A."/>
            <person name="Gowik U."/>
            <person name="Grigoriev I.V."/>
            <person name="Lyons E."/>
            <person name="Maher C.A."/>
            <person name="Martis M."/>
            <person name="Narechania A."/>
            <person name="Otillar R.P."/>
            <person name="Penning B.W."/>
            <person name="Salamov A.A."/>
            <person name="Wang Y."/>
            <person name="Zhang L."/>
            <person name="Carpita N.C."/>
            <person name="Freeling M."/>
            <person name="Gingle A.R."/>
            <person name="Hash C.T."/>
            <person name="Keller B."/>
            <person name="Klein P."/>
            <person name="Kresovich S."/>
            <person name="McCann M.C."/>
            <person name="Ming R."/>
            <person name="Peterson D.G."/>
            <person name="Mehboob-ur-Rahman"/>
            <person name="Ware D."/>
            <person name="Westhoff P."/>
            <person name="Mayer K.F."/>
            <person name="Messing J."/>
            <person name="Rokhsar D.S."/>
        </authorList>
    </citation>
    <scope>NUCLEOTIDE SEQUENCE [LARGE SCALE GENOMIC DNA]</scope>
</reference>
<evidence type="ECO:0000313" key="11">
    <source>
        <dbReference type="EMBL" id="EES20280.1"/>
    </source>
</evidence>
<dbReference type="InterPro" id="IPR011576">
    <property type="entry name" value="Pyridox_Oxase_N"/>
</dbReference>
<dbReference type="EC" id="1.4.3.5" evidence="4"/>
<comment type="pathway">
    <text evidence="3">Cofactor metabolism; pyridoxal 5'-phosphate salvage; pyridoxal 5'-phosphate from pyridoxine 5'-phosphate: step 1/1.</text>
</comment>
<gene>
    <name evidence="11" type="primary">Sb0013s012240</name>
    <name evidence="11" type="ORF">SORBIDRAFT_0013s012240</name>
</gene>
<evidence type="ECO:0000256" key="8">
    <source>
        <dbReference type="SAM" id="MobiDB-lite"/>
    </source>
</evidence>
<dbReference type="EMBL" id="GL002607">
    <property type="protein sequence ID" value="EES20280.1"/>
    <property type="molecule type" value="Genomic_DNA"/>
</dbReference>